<accession>A0A812XER1</accession>
<dbReference type="EMBL" id="CAJNIZ010045607">
    <property type="protein sequence ID" value="CAE7724882.1"/>
    <property type="molecule type" value="Genomic_DNA"/>
</dbReference>
<gene>
    <name evidence="1" type="ORF">SPIL2461_LOCUS20720</name>
</gene>
<organism evidence="1 2">
    <name type="scientific">Symbiodinium pilosum</name>
    <name type="common">Dinoflagellate</name>
    <dbReference type="NCBI Taxonomy" id="2952"/>
    <lineage>
        <taxon>Eukaryota</taxon>
        <taxon>Sar</taxon>
        <taxon>Alveolata</taxon>
        <taxon>Dinophyceae</taxon>
        <taxon>Suessiales</taxon>
        <taxon>Symbiodiniaceae</taxon>
        <taxon>Symbiodinium</taxon>
    </lineage>
</organism>
<keyword evidence="2" id="KW-1185">Reference proteome</keyword>
<dbReference type="Proteomes" id="UP000649617">
    <property type="component" value="Unassembled WGS sequence"/>
</dbReference>
<feature type="non-terminal residue" evidence="1">
    <location>
        <position position="164"/>
    </location>
</feature>
<reference evidence="1" key="1">
    <citation type="submission" date="2021-02" db="EMBL/GenBank/DDBJ databases">
        <authorList>
            <person name="Dougan E. K."/>
            <person name="Rhodes N."/>
            <person name="Thang M."/>
            <person name="Chan C."/>
        </authorList>
    </citation>
    <scope>NUCLEOTIDE SEQUENCE</scope>
</reference>
<name>A0A812XER1_SYMPI</name>
<sequence>LNKWGDRVVACEKWCGLPPLVPLFWKKTMFTDCEFANVHPDDDGFLKLPLPDVGGMAKKKLMGGLKFEPWRGWPFREEEPMAFDPNGGLPDDSQREITKICCSKPMRKCVTIGEPTVVVRGLPATVLASMFIREDEGEAAVQRRRCWTPSAPGVRGRSSARDFL</sequence>
<comment type="caution">
    <text evidence="1">The sequence shown here is derived from an EMBL/GenBank/DDBJ whole genome shotgun (WGS) entry which is preliminary data.</text>
</comment>
<dbReference type="AlphaFoldDB" id="A0A812XER1"/>
<evidence type="ECO:0000313" key="1">
    <source>
        <dbReference type="EMBL" id="CAE7724882.1"/>
    </source>
</evidence>
<dbReference type="OrthoDB" id="406068at2759"/>
<protein>
    <submittedName>
        <fullName evidence="1">Uncharacterized protein</fullName>
    </submittedName>
</protein>
<evidence type="ECO:0000313" key="2">
    <source>
        <dbReference type="Proteomes" id="UP000649617"/>
    </source>
</evidence>
<proteinExistence type="predicted"/>